<dbReference type="Pfam" id="PF05013">
    <property type="entry name" value="FGase"/>
    <property type="match status" value="1"/>
</dbReference>
<proteinExistence type="predicted"/>
<evidence type="ECO:0000313" key="1">
    <source>
        <dbReference type="EMBL" id="MCW3797348.1"/>
    </source>
</evidence>
<gene>
    <name evidence="1" type="ORF">OMW55_05945</name>
</gene>
<protein>
    <submittedName>
        <fullName evidence="1">N-formylglutamate amidohydrolase</fullName>
    </submittedName>
</protein>
<dbReference type="Gene3D" id="3.40.630.40">
    <property type="entry name" value="Zn-dependent exopeptidases"/>
    <property type="match status" value="1"/>
</dbReference>
<name>A0ABT3JE66_9SPHN</name>
<evidence type="ECO:0000313" key="2">
    <source>
        <dbReference type="Proteomes" id="UP001526246"/>
    </source>
</evidence>
<organism evidence="1 2">
    <name type="scientific">Sphingomonas arvum</name>
    <dbReference type="NCBI Taxonomy" id="2992113"/>
    <lineage>
        <taxon>Bacteria</taxon>
        <taxon>Pseudomonadati</taxon>
        <taxon>Pseudomonadota</taxon>
        <taxon>Alphaproteobacteria</taxon>
        <taxon>Sphingomonadales</taxon>
        <taxon>Sphingomonadaceae</taxon>
        <taxon>Sphingomonas</taxon>
    </lineage>
</organism>
<accession>A0ABT3JE66</accession>
<reference evidence="1 2" key="1">
    <citation type="submission" date="2022-10" db="EMBL/GenBank/DDBJ databases">
        <title>Sphingomonas sp.</title>
        <authorList>
            <person name="Jin C."/>
        </authorList>
    </citation>
    <scope>NUCLEOTIDE SEQUENCE [LARGE SCALE GENOMIC DNA]</scope>
    <source>
        <strain evidence="1 2">BN140010</strain>
    </source>
</reference>
<sequence length="289" mass="31349">MIQTSRDLTVTRAALAPPIYLPGTGQWPLLLSVPHAGTNYPEWLLRESRQGRPSLEPLEDPLVNRLVWRAAGLGIGVVVACAPRAAVDCNRGPHEMEGPAAMGAADPGPRARGGLGLIPSRTPRHGELWKHPVSADEIDRRMAEAWLPYHELVANQLGKLRVRHAEVMLLDVHSMPARSPLLPRLVIGDRHGRTASAWLGDLTRRTAESLGYRTAFNDPYAGGHVVEQHGRPAAGVHALQLELDRACYLGRDQRTPGKGFDGTARMLEAVARTLGEALLARAALPEAAE</sequence>
<dbReference type="EMBL" id="JAPDOB010000001">
    <property type="protein sequence ID" value="MCW3797348.1"/>
    <property type="molecule type" value="Genomic_DNA"/>
</dbReference>
<comment type="caution">
    <text evidence="1">The sequence shown here is derived from an EMBL/GenBank/DDBJ whole genome shotgun (WGS) entry which is preliminary data.</text>
</comment>
<dbReference type="InterPro" id="IPR007709">
    <property type="entry name" value="N-FG_amidohydro"/>
</dbReference>
<dbReference type="SUPFAM" id="SSF53187">
    <property type="entry name" value="Zn-dependent exopeptidases"/>
    <property type="match status" value="1"/>
</dbReference>
<keyword evidence="2" id="KW-1185">Reference proteome</keyword>
<dbReference type="RefSeq" id="WP_264881559.1">
    <property type="nucleotide sequence ID" value="NZ_JAPDOB010000001.1"/>
</dbReference>
<dbReference type="Proteomes" id="UP001526246">
    <property type="component" value="Unassembled WGS sequence"/>
</dbReference>